<reference evidence="15 16" key="1">
    <citation type="submission" date="2021-03" db="EMBL/GenBank/DDBJ databases">
        <title>Genomic Encyclopedia of Type Strains, Phase IV (KMG-IV): sequencing the most valuable type-strain genomes for metagenomic binning, comparative biology and taxonomic classification.</title>
        <authorList>
            <person name="Goeker M."/>
        </authorList>
    </citation>
    <scope>NUCLEOTIDE SEQUENCE [LARGE SCALE GENOMIC DNA]</scope>
    <source>
        <strain evidence="15 16">DSM 24738</strain>
    </source>
</reference>
<dbReference type="Pfam" id="PF08443">
    <property type="entry name" value="RimK"/>
    <property type="match status" value="1"/>
</dbReference>
<comment type="subunit">
    <text evidence="13">Monomer.</text>
</comment>
<dbReference type="InterPro" id="IPR013815">
    <property type="entry name" value="ATP_grasp_subdomain_1"/>
</dbReference>
<comment type="similarity">
    <text evidence="13">In the N-terminal section; belongs to the glutamate--cysteine ligase type 1 family. Type 2 subfamily.</text>
</comment>
<keyword evidence="6" id="KW-0479">Metal-binding</keyword>
<name>A0ABS4GR56_9BACL</name>
<evidence type="ECO:0000256" key="3">
    <source>
        <dbReference type="ARBA" id="ARBA00005006"/>
    </source>
</evidence>
<dbReference type="InterPro" id="IPR006335">
    <property type="entry name" value="Glut_biosynth"/>
</dbReference>
<evidence type="ECO:0000256" key="9">
    <source>
        <dbReference type="ARBA" id="ARBA00022842"/>
    </source>
</evidence>
<keyword evidence="7 13" id="KW-0547">Nucleotide-binding</keyword>
<sequence length="777" mass="89140">MKVNRDLLQWVVKQNLQEELLRGNFGLEKENIRVDGNGMLALTPHPKAFGNKMENPYIRTDFSESQIEMITPVFQTISETYDFMETLHDIVTLELEEEYLWPSSNPPVLPKDEEIPIALMSDPVEDQYRMQLAEKYGRKRQLMSGIHYNFSFHEGLLKKLYEGLHTDSSYKDFKNQLYLKVARNLLRYRWLLVYLTGASPVFNKTYLEQCVQLSDHFDDESYFFPNMNSLRNSICGYRNQKPIYVSFDSVETYVRDLQSLVQAGELLSAREYYSSVRIKPAKGKDFINSLLQDGIAYLELRMIDLNPLYKVGISKDIMQFIHLFLILMLLLEDEPFGEIEQNLADQNHESLIMDGIQGKWFGAEEHFITLVERALGVLETMEEMLQVITPDHESFTRLLEQAKQIIQHSELNFASIVKAATQQSSYLAYHMDKAKQYAEESKASGYKFLGYEDLELSTQLLLKAALKRGIRFEMLDREENFILLQKGDHTEYVKQATKTSLDSYSTVLIMENKVVTKKVLERQGIRVPQGRVYSDLNTALGDYEMFRDQTIVIKPKSTNFGLGITIFAAGGFSRGDFQKAFEMAFAHDKTVLLEEFISGKEYRFLVMGDEVVGVLHRVPANVVGNGLHTIEQLVADKNKDPLRGKGYKTPLERLQLGEAEEMFLKHQGKDRSYVPGAGETVYLRENSNISTGGDSIDLTDEIPDRYKRIAVKAAKAAGATFCGVDMMINDMEKYASDRNYSIIEINFNPAIHIHCFPFKGTNRKADEKILDLLFGKL</sequence>
<dbReference type="PANTHER" id="PTHR38761">
    <property type="entry name" value="GLUTAMATE--CYSTEINE LIGASE"/>
    <property type="match status" value="1"/>
</dbReference>
<keyword evidence="16" id="KW-1185">Reference proteome</keyword>
<dbReference type="EC" id="6.3.2.3" evidence="13"/>
<comment type="caution">
    <text evidence="15">The sequence shown here is derived from an EMBL/GenBank/DDBJ whole genome shotgun (WGS) entry which is preliminary data.</text>
</comment>
<dbReference type="Gene3D" id="3.30.590.20">
    <property type="match status" value="1"/>
</dbReference>
<evidence type="ECO:0000259" key="14">
    <source>
        <dbReference type="PROSITE" id="PS50975"/>
    </source>
</evidence>
<dbReference type="EC" id="6.3.2.2" evidence="13"/>
<evidence type="ECO:0000313" key="16">
    <source>
        <dbReference type="Proteomes" id="UP001519343"/>
    </source>
</evidence>
<dbReference type="InterPro" id="IPR014746">
    <property type="entry name" value="Gln_synth/guanido_kin_cat_dom"/>
</dbReference>
<evidence type="ECO:0000256" key="6">
    <source>
        <dbReference type="ARBA" id="ARBA00022723"/>
    </source>
</evidence>
<comment type="cofactor">
    <cofactor evidence="2">
        <name>Mg(2+)</name>
        <dbReference type="ChEBI" id="CHEBI:18420"/>
    </cofactor>
</comment>
<dbReference type="NCBIfam" id="NF002688">
    <property type="entry name" value="PRK02471.1"/>
    <property type="match status" value="1"/>
</dbReference>
<dbReference type="InterPro" id="IPR013651">
    <property type="entry name" value="ATP-grasp_RimK-type"/>
</dbReference>
<evidence type="ECO:0000256" key="8">
    <source>
        <dbReference type="ARBA" id="ARBA00022840"/>
    </source>
</evidence>
<dbReference type="HAMAP" id="MF_00782">
    <property type="entry name" value="Glut_biosynth"/>
    <property type="match status" value="1"/>
</dbReference>
<evidence type="ECO:0000256" key="2">
    <source>
        <dbReference type="ARBA" id="ARBA00001946"/>
    </source>
</evidence>
<evidence type="ECO:0000313" key="15">
    <source>
        <dbReference type="EMBL" id="MBP1932762.1"/>
    </source>
</evidence>
<dbReference type="PROSITE" id="PS50975">
    <property type="entry name" value="ATP_GRASP"/>
    <property type="match status" value="1"/>
</dbReference>
<dbReference type="SUPFAM" id="SSF56059">
    <property type="entry name" value="Glutathione synthetase ATP-binding domain-like"/>
    <property type="match status" value="1"/>
</dbReference>
<dbReference type="Pfam" id="PF04262">
    <property type="entry name" value="Glu_cys_ligase"/>
    <property type="match status" value="2"/>
</dbReference>
<dbReference type="NCBIfam" id="TIGR01435">
    <property type="entry name" value="glu_cys_lig_rel"/>
    <property type="match status" value="1"/>
</dbReference>
<protein>
    <recommendedName>
        <fullName evidence="13">Glutathione biosynthesis bifunctional protein GshAB</fullName>
    </recommendedName>
    <alternativeName>
        <fullName evidence="13">Gamma-GCS-GS</fullName>
        <shortName evidence="13">GCS-GS</shortName>
    </alternativeName>
    <domain>
        <recommendedName>
            <fullName evidence="13">Glutamate--cysteine ligase</fullName>
            <ecNumber evidence="13">6.3.2.2</ecNumber>
        </recommendedName>
        <alternativeName>
            <fullName evidence="13">Gamma-ECS</fullName>
            <shortName evidence="13">GCS</shortName>
        </alternativeName>
        <alternativeName>
            <fullName evidence="13">Gamma-glutamylcysteine synthetase</fullName>
        </alternativeName>
    </domain>
    <domain>
        <recommendedName>
            <fullName evidence="13">Glutathione synthetase</fullName>
            <ecNumber evidence="13">6.3.2.3</ecNumber>
        </recommendedName>
        <alternativeName>
            <fullName evidence="13">GSH synthetase</fullName>
            <shortName evidence="13">GS</shortName>
            <shortName evidence="13">GSH-S</shortName>
            <shortName evidence="13">GSHase</shortName>
        </alternativeName>
        <alternativeName>
            <fullName evidence="13">Glutathione synthase</fullName>
        </alternativeName>
    </domain>
</protein>
<dbReference type="InterPro" id="IPR007370">
    <property type="entry name" value="Glu_cys_ligase"/>
</dbReference>
<evidence type="ECO:0000256" key="1">
    <source>
        <dbReference type="ARBA" id="ARBA00001936"/>
    </source>
</evidence>
<evidence type="ECO:0000256" key="4">
    <source>
        <dbReference type="ARBA" id="ARBA00022598"/>
    </source>
</evidence>
<keyword evidence="8 13" id="KW-0067">ATP-binding</keyword>
<proteinExistence type="inferred from homology"/>
<accession>A0ABS4GR56</accession>
<evidence type="ECO:0000256" key="13">
    <source>
        <dbReference type="HAMAP-Rule" id="MF_00782"/>
    </source>
</evidence>
<dbReference type="Gene3D" id="3.30.470.20">
    <property type="entry name" value="ATP-grasp fold, B domain"/>
    <property type="match status" value="2"/>
</dbReference>
<dbReference type="PANTHER" id="PTHR38761:SF1">
    <property type="entry name" value="GLUTAMATE--CYSTEINE LIGASE"/>
    <property type="match status" value="1"/>
</dbReference>
<dbReference type="EMBL" id="JAGGKT010000008">
    <property type="protein sequence ID" value="MBP1932762.1"/>
    <property type="molecule type" value="Genomic_DNA"/>
</dbReference>
<comment type="pathway">
    <text evidence="3 13">Sulfur metabolism; glutathione biosynthesis; glutathione from L-cysteine and L-glutamate: step 1/2.</text>
</comment>
<dbReference type="Pfam" id="PF18419">
    <property type="entry name" value="ATP-grasp_6"/>
    <property type="match status" value="1"/>
</dbReference>
<comment type="catalytic activity">
    <reaction evidence="13">
        <text>gamma-L-glutamyl-L-cysteine + glycine + ATP = glutathione + ADP + phosphate + H(+)</text>
        <dbReference type="Rhea" id="RHEA:13557"/>
        <dbReference type="ChEBI" id="CHEBI:15378"/>
        <dbReference type="ChEBI" id="CHEBI:30616"/>
        <dbReference type="ChEBI" id="CHEBI:43474"/>
        <dbReference type="ChEBI" id="CHEBI:57305"/>
        <dbReference type="ChEBI" id="CHEBI:57925"/>
        <dbReference type="ChEBI" id="CHEBI:58173"/>
        <dbReference type="ChEBI" id="CHEBI:456216"/>
        <dbReference type="EC" id="6.3.2.3"/>
    </reaction>
</comment>
<dbReference type="Proteomes" id="UP001519343">
    <property type="component" value="Unassembled WGS sequence"/>
</dbReference>
<comment type="function">
    <text evidence="13">Synthesizes glutathione from L-glutamate and L-cysteine via gamma-L-glutamyl-L-cysteine.</text>
</comment>
<feature type="domain" description="ATP-grasp" evidence="14">
    <location>
        <begin position="517"/>
        <end position="774"/>
    </location>
</feature>
<dbReference type="InterPro" id="IPR011761">
    <property type="entry name" value="ATP-grasp"/>
</dbReference>
<dbReference type="InterPro" id="IPR040657">
    <property type="entry name" value="GshAB_ATP-grasp"/>
</dbReference>
<dbReference type="InterPro" id="IPR006334">
    <property type="entry name" value="Glut_cys_ligase"/>
</dbReference>
<comment type="cofactor">
    <cofactor evidence="1">
        <name>Mn(2+)</name>
        <dbReference type="ChEBI" id="CHEBI:29035"/>
    </cofactor>
</comment>
<evidence type="ECO:0000256" key="12">
    <source>
        <dbReference type="ARBA" id="ARBA00048819"/>
    </source>
</evidence>
<keyword evidence="9" id="KW-0460">Magnesium</keyword>
<keyword evidence="4 13" id="KW-0436">Ligase</keyword>
<comment type="catalytic activity">
    <reaction evidence="12 13">
        <text>L-cysteine + L-glutamate + ATP = gamma-L-glutamyl-L-cysteine + ADP + phosphate + H(+)</text>
        <dbReference type="Rhea" id="RHEA:13285"/>
        <dbReference type="ChEBI" id="CHEBI:15378"/>
        <dbReference type="ChEBI" id="CHEBI:29985"/>
        <dbReference type="ChEBI" id="CHEBI:30616"/>
        <dbReference type="ChEBI" id="CHEBI:35235"/>
        <dbReference type="ChEBI" id="CHEBI:43474"/>
        <dbReference type="ChEBI" id="CHEBI:58173"/>
        <dbReference type="ChEBI" id="CHEBI:456216"/>
        <dbReference type="EC" id="6.3.2.2"/>
    </reaction>
</comment>
<dbReference type="SUPFAM" id="SSF55931">
    <property type="entry name" value="Glutamine synthetase/guanido kinase"/>
    <property type="match status" value="1"/>
</dbReference>
<keyword evidence="11 13" id="KW-0511">Multifunctional enzyme</keyword>
<dbReference type="Gene3D" id="3.30.1490.20">
    <property type="entry name" value="ATP-grasp fold, A domain"/>
    <property type="match status" value="1"/>
</dbReference>
<dbReference type="GO" id="GO:0004357">
    <property type="term" value="F:glutamate-cysteine ligase activity"/>
    <property type="evidence" value="ECO:0007669"/>
    <property type="project" value="UniProtKB-EC"/>
</dbReference>
<evidence type="ECO:0000256" key="7">
    <source>
        <dbReference type="ARBA" id="ARBA00022741"/>
    </source>
</evidence>
<keyword evidence="10" id="KW-0464">Manganese</keyword>
<evidence type="ECO:0000256" key="10">
    <source>
        <dbReference type="ARBA" id="ARBA00023211"/>
    </source>
</evidence>
<comment type="pathway">
    <text evidence="13">Sulfur metabolism; glutathione biosynthesis; glutathione from L-cysteine and L-glutamate: step 2/2.</text>
</comment>
<organism evidence="15 16">
    <name type="scientific">Ammoniphilus resinae</name>
    <dbReference type="NCBI Taxonomy" id="861532"/>
    <lineage>
        <taxon>Bacteria</taxon>
        <taxon>Bacillati</taxon>
        <taxon>Bacillota</taxon>
        <taxon>Bacilli</taxon>
        <taxon>Bacillales</taxon>
        <taxon>Paenibacillaceae</taxon>
        <taxon>Aneurinibacillus group</taxon>
        <taxon>Ammoniphilus</taxon>
    </lineage>
</organism>
<feature type="region of interest" description="Glutamate--cysteine ligase" evidence="13">
    <location>
        <begin position="1"/>
        <end position="352"/>
    </location>
</feature>
<evidence type="ECO:0000256" key="5">
    <source>
        <dbReference type="ARBA" id="ARBA00022684"/>
    </source>
</evidence>
<gene>
    <name evidence="13" type="primary">gshAB</name>
    <name evidence="13" type="synonym">gshF</name>
    <name evidence="15" type="ORF">J2Z37_002773</name>
</gene>
<evidence type="ECO:0000256" key="11">
    <source>
        <dbReference type="ARBA" id="ARBA00023268"/>
    </source>
</evidence>
<keyword evidence="5 13" id="KW-0317">Glutathione biosynthesis</keyword>